<dbReference type="SUPFAM" id="SSF48452">
    <property type="entry name" value="TPR-like"/>
    <property type="match status" value="1"/>
</dbReference>
<organism evidence="5">
    <name type="scientific">Castellaniella ginsengisoli</name>
    <dbReference type="NCBI Taxonomy" id="546114"/>
    <lineage>
        <taxon>Bacteria</taxon>
        <taxon>Pseudomonadati</taxon>
        <taxon>Pseudomonadota</taxon>
        <taxon>Betaproteobacteria</taxon>
        <taxon>Burkholderiales</taxon>
        <taxon>Alcaligenaceae</taxon>
        <taxon>Castellaniella</taxon>
    </lineage>
</organism>
<evidence type="ECO:0000313" key="6">
    <source>
        <dbReference type="EMBL" id="XDJ80413.1"/>
    </source>
</evidence>
<evidence type="ECO:0000313" key="3">
    <source>
        <dbReference type="EMBL" id="XDJ47912.1"/>
    </source>
</evidence>
<dbReference type="EMBL" id="CP158255">
    <property type="protein sequence ID" value="XDJ51332.1"/>
    <property type="molecule type" value="Genomic_DNA"/>
</dbReference>
<accession>A0AB39ESB6</accession>
<evidence type="ECO:0000256" key="1">
    <source>
        <dbReference type="PROSITE-ProRule" id="PRU00339"/>
    </source>
</evidence>
<dbReference type="PROSITE" id="PS50005">
    <property type="entry name" value="TPR"/>
    <property type="match status" value="1"/>
</dbReference>
<dbReference type="AlphaFoldDB" id="A0AB39ESB6"/>
<dbReference type="InterPro" id="IPR016379">
    <property type="entry name" value="T3SS_Ca_resp_chp_LcrH/SycD_sub"/>
</dbReference>
<evidence type="ECO:0000313" key="5">
    <source>
        <dbReference type="EMBL" id="XDJ69947.1"/>
    </source>
</evidence>
<feature type="repeat" description="TPR" evidence="1">
    <location>
        <begin position="42"/>
        <end position="75"/>
    </location>
</feature>
<evidence type="ECO:0000313" key="2">
    <source>
        <dbReference type="EMBL" id="XDJ42785.1"/>
    </source>
</evidence>
<dbReference type="RefSeq" id="WP_368640203.1">
    <property type="nucleotide sequence ID" value="NZ_CP158252.1"/>
</dbReference>
<dbReference type="EMBL" id="CP158254">
    <property type="protein sequence ID" value="XDJ47912.1"/>
    <property type="molecule type" value="Genomic_DNA"/>
</dbReference>
<dbReference type="InterPro" id="IPR005415">
    <property type="entry name" value="T3SS_Ca_resp_chp_LcrH/SycD"/>
</dbReference>
<reference evidence="5" key="1">
    <citation type="submission" date="2024-05" db="EMBL/GenBank/DDBJ databases">
        <authorList>
            <person name="Luo Y.-C."/>
            <person name="Nicholds J."/>
            <person name="Mortimer T."/>
            <person name="Maboni G."/>
        </authorList>
    </citation>
    <scope>NUCLEOTIDE SEQUENCE</scope>
    <source>
        <strain evidence="6">141555</strain>
        <strain evidence="5">144863</strain>
        <strain evidence="4">151108</strain>
        <strain evidence="3">151836</strain>
        <strain evidence="2">153920</strain>
    </source>
</reference>
<dbReference type="InterPro" id="IPR011990">
    <property type="entry name" value="TPR-like_helical_dom_sf"/>
</dbReference>
<evidence type="ECO:0000313" key="4">
    <source>
        <dbReference type="EMBL" id="XDJ51332.1"/>
    </source>
</evidence>
<dbReference type="PRINTS" id="PR01595">
    <property type="entry name" value="SYCDCHAPRONE"/>
</dbReference>
<dbReference type="Pfam" id="PF07721">
    <property type="entry name" value="TPR_4"/>
    <property type="match status" value="1"/>
</dbReference>
<dbReference type="Pfam" id="PF12895">
    <property type="entry name" value="ANAPC3"/>
    <property type="match status" value="1"/>
</dbReference>
<dbReference type="InterPro" id="IPR019734">
    <property type="entry name" value="TPR_rpt"/>
</dbReference>
<sequence>MNAQTDPEITEQEAAGIAENMLGLWKAGGTLAQAMGLSPRECEAMYAYGHALYAQGKYNDAFKIFAQLVSYDHMDSRYQLALASALQMTKRYEEALQHYMIVTVMRLDDPVPVYHCAECLLALGRPAEAVESLELAIGTLCQPGEHDAIKARAEMLLKAVRTKIPAK</sequence>
<dbReference type="EMBL" id="CP158262">
    <property type="protein sequence ID" value="XDJ69947.1"/>
    <property type="molecule type" value="Genomic_DNA"/>
</dbReference>
<protein>
    <submittedName>
        <fullName evidence="5">SycD/LcrH family type III secretion system chaperone</fullName>
    </submittedName>
</protein>
<gene>
    <name evidence="5" type="ORF">ABRY94_03885</name>
    <name evidence="2" type="ORF">ABRY99_04210</name>
    <name evidence="3" type="ORF">ABRZ04_02245</name>
    <name evidence="6" type="ORF">ABRZ07_02580</name>
    <name evidence="4" type="ORF">ABRZ09_05670</name>
</gene>
<dbReference type="GO" id="GO:0042802">
    <property type="term" value="F:identical protein binding"/>
    <property type="evidence" value="ECO:0007669"/>
    <property type="project" value="InterPro"/>
</dbReference>
<proteinExistence type="predicted"/>
<dbReference type="InterPro" id="IPR011717">
    <property type="entry name" value="TPR-4"/>
</dbReference>
<dbReference type="PIRSF" id="PIRSF003165">
    <property type="entry name" value="Chaperone_SicA"/>
    <property type="match status" value="1"/>
</dbReference>
<dbReference type="NCBIfam" id="TIGR02552">
    <property type="entry name" value="LcrH_SycD"/>
    <property type="match status" value="1"/>
</dbReference>
<dbReference type="EMBL" id="CP158267">
    <property type="protein sequence ID" value="XDJ80413.1"/>
    <property type="molecule type" value="Genomic_DNA"/>
</dbReference>
<dbReference type="EMBL" id="CP158252">
    <property type="protein sequence ID" value="XDJ42785.1"/>
    <property type="molecule type" value="Genomic_DNA"/>
</dbReference>
<name>A0AB39ESB6_9BURK</name>
<keyword evidence="1" id="KW-0802">TPR repeat</keyword>
<dbReference type="Gene3D" id="1.25.40.10">
    <property type="entry name" value="Tetratricopeptide repeat domain"/>
    <property type="match status" value="1"/>
</dbReference>